<accession>A0A2P2NWV5</accession>
<dbReference type="EMBL" id="GGEC01066469">
    <property type="protein sequence ID" value="MBX46953.1"/>
    <property type="molecule type" value="Transcribed_RNA"/>
</dbReference>
<reference evidence="1" key="1">
    <citation type="submission" date="2018-02" db="EMBL/GenBank/DDBJ databases">
        <title>Rhizophora mucronata_Transcriptome.</title>
        <authorList>
            <person name="Meera S.P."/>
            <person name="Sreeshan A."/>
            <person name="Augustine A."/>
        </authorList>
    </citation>
    <scope>NUCLEOTIDE SEQUENCE</scope>
    <source>
        <tissue evidence="1">Leaf</tissue>
    </source>
</reference>
<dbReference type="AlphaFoldDB" id="A0A2P2NWV5"/>
<protein>
    <submittedName>
        <fullName evidence="1">Uncharacterized protein</fullName>
    </submittedName>
</protein>
<sequence length="58" mass="6318">MSGGGVKLYFIRFQLKVGPKIFEPALAFLLKSSTKPKTINAQNVIMKKNTAETPCSSS</sequence>
<organism evidence="1">
    <name type="scientific">Rhizophora mucronata</name>
    <name type="common">Asiatic mangrove</name>
    <dbReference type="NCBI Taxonomy" id="61149"/>
    <lineage>
        <taxon>Eukaryota</taxon>
        <taxon>Viridiplantae</taxon>
        <taxon>Streptophyta</taxon>
        <taxon>Embryophyta</taxon>
        <taxon>Tracheophyta</taxon>
        <taxon>Spermatophyta</taxon>
        <taxon>Magnoliopsida</taxon>
        <taxon>eudicotyledons</taxon>
        <taxon>Gunneridae</taxon>
        <taxon>Pentapetalae</taxon>
        <taxon>rosids</taxon>
        <taxon>fabids</taxon>
        <taxon>Malpighiales</taxon>
        <taxon>Rhizophoraceae</taxon>
        <taxon>Rhizophora</taxon>
    </lineage>
</organism>
<name>A0A2P2NWV5_RHIMU</name>
<evidence type="ECO:0000313" key="1">
    <source>
        <dbReference type="EMBL" id="MBX46953.1"/>
    </source>
</evidence>
<proteinExistence type="predicted"/>